<keyword evidence="1" id="KW-0732">Signal</keyword>
<reference evidence="4" key="1">
    <citation type="journal article" date="2019" name="Int. J. Syst. Evol. Microbiol.">
        <title>The Global Catalogue of Microorganisms (GCM) 10K type strain sequencing project: providing services to taxonomists for standard genome sequencing and annotation.</title>
        <authorList>
            <consortium name="The Broad Institute Genomics Platform"/>
            <consortium name="The Broad Institute Genome Sequencing Center for Infectious Disease"/>
            <person name="Wu L."/>
            <person name="Ma J."/>
        </authorList>
    </citation>
    <scope>NUCLEOTIDE SEQUENCE [LARGE SCALE GENOMIC DNA]</scope>
    <source>
        <strain evidence="4">CGMCC 1.12791</strain>
    </source>
</reference>
<dbReference type="PROSITE" id="PS50093">
    <property type="entry name" value="PKD"/>
    <property type="match status" value="1"/>
</dbReference>
<feature type="signal peptide" evidence="1">
    <location>
        <begin position="1"/>
        <end position="26"/>
    </location>
</feature>
<accession>A0ABQ3HSG3</accession>
<protein>
    <recommendedName>
        <fullName evidence="2">PKD domain-containing protein</fullName>
    </recommendedName>
</protein>
<evidence type="ECO:0000259" key="2">
    <source>
        <dbReference type="PROSITE" id="PS50093"/>
    </source>
</evidence>
<dbReference type="InterPro" id="IPR000601">
    <property type="entry name" value="PKD_dom"/>
</dbReference>
<gene>
    <name evidence="3" type="ORF">GCM10011376_34200</name>
</gene>
<evidence type="ECO:0000313" key="3">
    <source>
        <dbReference type="EMBL" id="GHE18810.1"/>
    </source>
</evidence>
<organism evidence="3 4">
    <name type="scientific">Nocardioides flavus</name>
    <name type="common">ex Wang et al. 2016</name>
    <dbReference type="NCBI Taxonomy" id="2058780"/>
    <lineage>
        <taxon>Bacteria</taxon>
        <taxon>Bacillati</taxon>
        <taxon>Actinomycetota</taxon>
        <taxon>Actinomycetes</taxon>
        <taxon>Propionibacteriales</taxon>
        <taxon>Nocardioidaceae</taxon>
        <taxon>Nocardioides</taxon>
    </lineage>
</organism>
<evidence type="ECO:0000313" key="4">
    <source>
        <dbReference type="Proteomes" id="UP000597341"/>
    </source>
</evidence>
<comment type="caution">
    <text evidence="3">The sequence shown here is derived from an EMBL/GenBank/DDBJ whole genome shotgun (WGS) entry which is preliminary data.</text>
</comment>
<proteinExistence type="predicted"/>
<feature type="domain" description="PKD" evidence="2">
    <location>
        <begin position="179"/>
        <end position="223"/>
    </location>
</feature>
<keyword evidence="4" id="KW-1185">Reference proteome</keyword>
<feature type="chain" id="PRO_5046808540" description="PKD domain-containing protein" evidence="1">
    <location>
        <begin position="27"/>
        <end position="267"/>
    </location>
</feature>
<name>A0ABQ3HSG3_9ACTN</name>
<sequence>MAVGARLSALICFLGMLVLVGPAARANCGVDAELGEVAEECDKSAATIEAEKQKYPTSTWTVRQICKDARRLPDGTCFNPSTCTTVEGVPGTRYVVFRDGEYDGTACLSAGEKESIEAPPDVRVLVIRAFERLEWPSSQLTVQPVGGKTLVNLKTNFYTSNDKPTSISVRLVESDVVVTARPIAYRWNFGDGTSMVSESPGSPYPNLDVAHVYEQLDEVAVSVDTQYGDASFTVNGGPPEAIPSTIWVNGESQDLRIVEALPQLVLQ</sequence>
<dbReference type="RefSeq" id="WP_191280703.1">
    <property type="nucleotide sequence ID" value="NZ_BNAD01000013.1"/>
</dbReference>
<dbReference type="EMBL" id="BNAD01000013">
    <property type="protein sequence ID" value="GHE18810.1"/>
    <property type="molecule type" value="Genomic_DNA"/>
</dbReference>
<dbReference type="Proteomes" id="UP000597341">
    <property type="component" value="Unassembled WGS sequence"/>
</dbReference>
<evidence type="ECO:0000256" key="1">
    <source>
        <dbReference type="SAM" id="SignalP"/>
    </source>
</evidence>